<dbReference type="GeneID" id="99772435"/>
<evidence type="ECO:0000313" key="2">
    <source>
        <dbReference type="EMBL" id="VEW11649.1"/>
    </source>
</evidence>
<sequence length="329" mass="36311">MTKQRARGVDLIRDGVSKERLKQRGSRAVFSALISTAMSWQNRGWTYDMWVSTLREPQSLLFRQVQLDHRKMPRTARAVTADLQSAWTKAKGYIAERPSLTGADIRKAAQERLDQLDSLERSAWPLDDRALLVLRHVLETAAEIGTTTPAIPVRNVMTATRLPSAMAAQRALRRLEAEDLIRCVERGRPGRGKSSGRASMFTWDTPGLARLLRVSSQCPYGAMSNEEHDSPPDMSNADRSPARNAPHDMSNADRDSARNAAHDMSNGTTEEYVMEPITIRLDGGEVATVEIPDGPDARAQVLSMLKAAGAEIETSQAADATVLPLRRAN</sequence>
<gene>
    <name evidence="2" type="ORF">NCTC12391_00816</name>
</gene>
<name>A0A449D233_9MICO</name>
<dbReference type="RefSeq" id="WP_146001453.1">
    <property type="nucleotide sequence ID" value="NZ_CAACXN010000014.1"/>
</dbReference>
<feature type="compositionally biased region" description="Basic and acidic residues" evidence="1">
    <location>
        <begin position="250"/>
        <end position="261"/>
    </location>
</feature>
<protein>
    <submittedName>
        <fullName evidence="2">Uncharacterized protein</fullName>
    </submittedName>
</protein>
<feature type="region of interest" description="Disordered" evidence="1">
    <location>
        <begin position="221"/>
        <end position="271"/>
    </location>
</feature>
<evidence type="ECO:0000256" key="1">
    <source>
        <dbReference type="SAM" id="MobiDB-lite"/>
    </source>
</evidence>
<proteinExistence type="predicted"/>
<organism evidence="2 3">
    <name type="scientific">Brevibacterium casei</name>
    <dbReference type="NCBI Taxonomy" id="33889"/>
    <lineage>
        <taxon>Bacteria</taxon>
        <taxon>Bacillati</taxon>
        <taxon>Actinomycetota</taxon>
        <taxon>Actinomycetes</taxon>
        <taxon>Micrococcales</taxon>
        <taxon>Brevibacteriaceae</taxon>
        <taxon>Brevibacterium</taxon>
    </lineage>
</organism>
<dbReference type="Proteomes" id="UP000386281">
    <property type="component" value="Unassembled WGS sequence"/>
</dbReference>
<accession>A0A449D233</accession>
<dbReference type="AlphaFoldDB" id="A0A449D233"/>
<reference evidence="2 3" key="1">
    <citation type="submission" date="2019-02" db="EMBL/GenBank/DDBJ databases">
        <authorList>
            <consortium name="Pathogen Informatics"/>
        </authorList>
    </citation>
    <scope>NUCLEOTIDE SEQUENCE [LARGE SCALE GENOMIC DNA]</scope>
    <source>
        <strain evidence="2 3">3012STDY7078520</strain>
    </source>
</reference>
<dbReference type="EMBL" id="CAACXN010000014">
    <property type="protein sequence ID" value="VEW11649.1"/>
    <property type="molecule type" value="Genomic_DNA"/>
</dbReference>
<evidence type="ECO:0000313" key="3">
    <source>
        <dbReference type="Proteomes" id="UP000386281"/>
    </source>
</evidence>